<protein>
    <submittedName>
        <fullName evidence="1">3441_t:CDS:1</fullName>
    </submittedName>
</protein>
<name>A0A9N9DAQ5_9GLOM</name>
<reference evidence="1" key="1">
    <citation type="submission" date="2021-06" db="EMBL/GenBank/DDBJ databases">
        <authorList>
            <person name="Kallberg Y."/>
            <person name="Tangrot J."/>
            <person name="Rosling A."/>
        </authorList>
    </citation>
    <scope>NUCLEOTIDE SEQUENCE</scope>
    <source>
        <strain evidence="1">BR232B</strain>
    </source>
</reference>
<keyword evidence="2" id="KW-1185">Reference proteome</keyword>
<dbReference type="AlphaFoldDB" id="A0A9N9DAQ5"/>
<evidence type="ECO:0000313" key="1">
    <source>
        <dbReference type="EMBL" id="CAG8628688.1"/>
    </source>
</evidence>
<dbReference type="OrthoDB" id="2428547at2759"/>
<accession>A0A9N9DAQ5</accession>
<feature type="non-terminal residue" evidence="1">
    <location>
        <position position="247"/>
    </location>
</feature>
<proteinExistence type="predicted"/>
<organism evidence="1 2">
    <name type="scientific">Paraglomus brasilianum</name>
    <dbReference type="NCBI Taxonomy" id="144538"/>
    <lineage>
        <taxon>Eukaryota</taxon>
        <taxon>Fungi</taxon>
        <taxon>Fungi incertae sedis</taxon>
        <taxon>Mucoromycota</taxon>
        <taxon>Glomeromycotina</taxon>
        <taxon>Glomeromycetes</taxon>
        <taxon>Paraglomerales</taxon>
        <taxon>Paraglomeraceae</taxon>
        <taxon>Paraglomus</taxon>
    </lineage>
</organism>
<dbReference type="EMBL" id="CAJVPI010001851">
    <property type="protein sequence ID" value="CAG8628688.1"/>
    <property type="molecule type" value="Genomic_DNA"/>
</dbReference>
<gene>
    <name evidence="1" type="ORF">PBRASI_LOCUS9128</name>
</gene>
<sequence>MDNVNRKRRKNTDDEGSDVLDGGNKCLVIKNLLSEAQQCSMNMTNLLQSFQEYREGTTSNELAHSEIMDLTPVSEFVLRCVDEDDYIKVLEEMFEPINTFFPDRGSKFLFDFSLRKLKRLLFETLPIFLDAYEMLEEEYMNTYIHPILRKALARFSGIPYIPISYSLVGKAIVASGYRKKVTNQKGNADRADGIAYTSDENSYEISVTEGSKPHNVDYDKEGADYIQNARAERLVELCRYLRSEVEA</sequence>
<evidence type="ECO:0000313" key="2">
    <source>
        <dbReference type="Proteomes" id="UP000789739"/>
    </source>
</evidence>
<comment type="caution">
    <text evidence="1">The sequence shown here is derived from an EMBL/GenBank/DDBJ whole genome shotgun (WGS) entry which is preliminary data.</text>
</comment>
<dbReference type="Proteomes" id="UP000789739">
    <property type="component" value="Unassembled WGS sequence"/>
</dbReference>